<dbReference type="EMBL" id="GBRH01163077">
    <property type="protein sequence ID" value="JAE34819.1"/>
    <property type="molecule type" value="Transcribed_RNA"/>
</dbReference>
<sequence length="31" mass="3404">MYEMTALKPAFKAFVSSESDFASCLCVIRAS</sequence>
<name>A0A0A9HG70_ARUDO</name>
<evidence type="ECO:0000313" key="1">
    <source>
        <dbReference type="EMBL" id="JAE34819.1"/>
    </source>
</evidence>
<protein>
    <submittedName>
        <fullName evidence="1">Uncharacterized protein</fullName>
    </submittedName>
</protein>
<dbReference type="AlphaFoldDB" id="A0A0A9HG70"/>
<reference evidence="1" key="2">
    <citation type="journal article" date="2015" name="Data Brief">
        <title>Shoot transcriptome of the giant reed, Arundo donax.</title>
        <authorList>
            <person name="Barrero R.A."/>
            <person name="Guerrero F.D."/>
            <person name="Moolhuijzen P."/>
            <person name="Goolsby J.A."/>
            <person name="Tidwell J."/>
            <person name="Bellgard S.E."/>
            <person name="Bellgard M.I."/>
        </authorList>
    </citation>
    <scope>NUCLEOTIDE SEQUENCE</scope>
    <source>
        <tissue evidence="1">Shoot tissue taken approximately 20 cm above the soil surface</tissue>
    </source>
</reference>
<accession>A0A0A9HG70</accession>
<organism evidence="1">
    <name type="scientific">Arundo donax</name>
    <name type="common">Giant reed</name>
    <name type="synonym">Donax arundinaceus</name>
    <dbReference type="NCBI Taxonomy" id="35708"/>
    <lineage>
        <taxon>Eukaryota</taxon>
        <taxon>Viridiplantae</taxon>
        <taxon>Streptophyta</taxon>
        <taxon>Embryophyta</taxon>
        <taxon>Tracheophyta</taxon>
        <taxon>Spermatophyta</taxon>
        <taxon>Magnoliopsida</taxon>
        <taxon>Liliopsida</taxon>
        <taxon>Poales</taxon>
        <taxon>Poaceae</taxon>
        <taxon>PACMAD clade</taxon>
        <taxon>Arundinoideae</taxon>
        <taxon>Arundineae</taxon>
        <taxon>Arundo</taxon>
    </lineage>
</organism>
<reference evidence="1" key="1">
    <citation type="submission" date="2014-09" db="EMBL/GenBank/DDBJ databases">
        <authorList>
            <person name="Magalhaes I.L.F."/>
            <person name="Oliveira U."/>
            <person name="Santos F.R."/>
            <person name="Vidigal T.H.D.A."/>
            <person name="Brescovit A.D."/>
            <person name="Santos A.J."/>
        </authorList>
    </citation>
    <scope>NUCLEOTIDE SEQUENCE</scope>
    <source>
        <tissue evidence="1">Shoot tissue taken approximately 20 cm above the soil surface</tissue>
    </source>
</reference>
<proteinExistence type="predicted"/>